<feature type="compositionally biased region" description="Polar residues" evidence="1">
    <location>
        <begin position="88"/>
        <end position="106"/>
    </location>
</feature>
<comment type="caution">
    <text evidence="2">The sequence shown here is derived from an EMBL/GenBank/DDBJ whole genome shotgun (WGS) entry which is preliminary data.</text>
</comment>
<dbReference type="EMBL" id="JAOTPV010000005">
    <property type="protein sequence ID" value="KAJ4482289.1"/>
    <property type="molecule type" value="Genomic_DNA"/>
</dbReference>
<accession>A0A9W9DRH6</accession>
<feature type="region of interest" description="Disordered" evidence="1">
    <location>
        <begin position="1"/>
        <end position="116"/>
    </location>
</feature>
<dbReference type="Proteomes" id="UP001150266">
    <property type="component" value="Unassembled WGS sequence"/>
</dbReference>
<feature type="compositionally biased region" description="Basic and acidic residues" evidence="1">
    <location>
        <begin position="21"/>
        <end position="57"/>
    </location>
</feature>
<dbReference type="AlphaFoldDB" id="A0A9W9DRH6"/>
<protein>
    <submittedName>
        <fullName evidence="2">Uncharacterized protein</fullName>
    </submittedName>
</protein>
<feature type="region of interest" description="Disordered" evidence="1">
    <location>
        <begin position="150"/>
        <end position="178"/>
    </location>
</feature>
<feature type="region of interest" description="Disordered" evidence="1">
    <location>
        <begin position="190"/>
        <end position="209"/>
    </location>
</feature>
<gene>
    <name evidence="2" type="ORF">J3R30DRAFT_2152467</name>
</gene>
<feature type="compositionally biased region" description="Basic and acidic residues" evidence="1">
    <location>
        <begin position="197"/>
        <end position="209"/>
    </location>
</feature>
<evidence type="ECO:0000313" key="3">
    <source>
        <dbReference type="Proteomes" id="UP001150266"/>
    </source>
</evidence>
<sequence>MLDELVNGPPGARRTQNKGMKGKENHVSQRVRDWERERERLREISRLEEIERERDVEPSDSSDPEERGVVDITPELEQTRPSERAAQPVSQMQVRATDNGVQSTPTAIAGSWSPSDIGMDTSASRMVPVFSEPTPAATLSTTFLPEVVVSPTVDSPHKSSHPNAEPSKRPNSSSGRATFRHAIKRSIDLPNVQDIESDGKKLPFEESVC</sequence>
<reference evidence="2" key="1">
    <citation type="submission" date="2022-08" db="EMBL/GenBank/DDBJ databases">
        <title>A Global Phylogenomic Analysis of the Shiitake Genus Lentinula.</title>
        <authorList>
            <consortium name="DOE Joint Genome Institute"/>
            <person name="Sierra-Patev S."/>
            <person name="Min B."/>
            <person name="Naranjo-Ortiz M."/>
            <person name="Looney B."/>
            <person name="Konkel Z."/>
            <person name="Slot J.C."/>
            <person name="Sakamoto Y."/>
            <person name="Steenwyk J.L."/>
            <person name="Rokas A."/>
            <person name="Carro J."/>
            <person name="Camarero S."/>
            <person name="Ferreira P."/>
            <person name="Molpeceres G."/>
            <person name="Ruiz-Duenas F.J."/>
            <person name="Serrano A."/>
            <person name="Henrissat B."/>
            <person name="Drula E."/>
            <person name="Hughes K.W."/>
            <person name="Mata J.L."/>
            <person name="Ishikawa N.K."/>
            <person name="Vargas-Isla R."/>
            <person name="Ushijima S."/>
            <person name="Smith C.A."/>
            <person name="Ahrendt S."/>
            <person name="Andreopoulos W."/>
            <person name="He G."/>
            <person name="Labutti K."/>
            <person name="Lipzen A."/>
            <person name="Ng V."/>
            <person name="Riley R."/>
            <person name="Sandor L."/>
            <person name="Barry K."/>
            <person name="Martinez A.T."/>
            <person name="Xiao Y."/>
            <person name="Gibbons J.G."/>
            <person name="Terashima K."/>
            <person name="Grigoriev I.V."/>
            <person name="Hibbett D.S."/>
        </authorList>
    </citation>
    <scope>NUCLEOTIDE SEQUENCE</scope>
    <source>
        <strain evidence="2">JLM2183</strain>
    </source>
</reference>
<proteinExistence type="predicted"/>
<dbReference type="OrthoDB" id="10508623at2759"/>
<evidence type="ECO:0000313" key="2">
    <source>
        <dbReference type="EMBL" id="KAJ4482289.1"/>
    </source>
</evidence>
<organism evidence="2 3">
    <name type="scientific">Lentinula aciculospora</name>
    <dbReference type="NCBI Taxonomy" id="153920"/>
    <lineage>
        <taxon>Eukaryota</taxon>
        <taxon>Fungi</taxon>
        <taxon>Dikarya</taxon>
        <taxon>Basidiomycota</taxon>
        <taxon>Agaricomycotina</taxon>
        <taxon>Agaricomycetes</taxon>
        <taxon>Agaricomycetidae</taxon>
        <taxon>Agaricales</taxon>
        <taxon>Marasmiineae</taxon>
        <taxon>Omphalotaceae</taxon>
        <taxon>Lentinula</taxon>
    </lineage>
</organism>
<name>A0A9W9DRH6_9AGAR</name>
<keyword evidence="3" id="KW-1185">Reference proteome</keyword>
<evidence type="ECO:0000256" key="1">
    <source>
        <dbReference type="SAM" id="MobiDB-lite"/>
    </source>
</evidence>